<dbReference type="AlphaFoldDB" id="A0A0W0FEC3"/>
<organism evidence="1 2">
    <name type="scientific">Moniliophthora roreri</name>
    <name type="common">Frosty pod rot fungus</name>
    <name type="synonym">Monilia roreri</name>
    <dbReference type="NCBI Taxonomy" id="221103"/>
    <lineage>
        <taxon>Eukaryota</taxon>
        <taxon>Fungi</taxon>
        <taxon>Dikarya</taxon>
        <taxon>Basidiomycota</taxon>
        <taxon>Agaricomycotina</taxon>
        <taxon>Agaricomycetes</taxon>
        <taxon>Agaricomycetidae</taxon>
        <taxon>Agaricales</taxon>
        <taxon>Marasmiineae</taxon>
        <taxon>Marasmiaceae</taxon>
        <taxon>Moniliophthora</taxon>
    </lineage>
</organism>
<dbReference type="EMBL" id="LATX01002054">
    <property type="protein sequence ID" value="KTB34646.1"/>
    <property type="molecule type" value="Genomic_DNA"/>
</dbReference>
<name>A0A0W0FEC3_MONRR</name>
<comment type="caution">
    <text evidence="1">The sequence shown here is derived from an EMBL/GenBank/DDBJ whole genome shotgun (WGS) entry which is preliminary data.</text>
</comment>
<reference evidence="1 2" key="1">
    <citation type="submission" date="2015-12" db="EMBL/GenBank/DDBJ databases">
        <title>Draft genome sequence of Moniliophthora roreri, the causal agent of frosty pod rot of cacao.</title>
        <authorList>
            <person name="Aime M.C."/>
            <person name="Diaz-Valderrama J.R."/>
            <person name="Kijpornyongpan T."/>
            <person name="Phillips-Mora W."/>
        </authorList>
    </citation>
    <scope>NUCLEOTIDE SEQUENCE [LARGE SCALE GENOMIC DNA]</scope>
    <source>
        <strain evidence="1 2">MCA 2952</strain>
    </source>
</reference>
<accession>A0A0W0FEC3</accession>
<sequence>MEMTSARTIFQAEGFIDSAKGKNTEVSACNPFTEPAGICTKSIPPHVLDCLPALAR</sequence>
<evidence type="ECO:0000313" key="2">
    <source>
        <dbReference type="Proteomes" id="UP000054988"/>
    </source>
</evidence>
<dbReference type="Proteomes" id="UP000054988">
    <property type="component" value="Unassembled WGS sequence"/>
</dbReference>
<evidence type="ECO:0000313" key="1">
    <source>
        <dbReference type="EMBL" id="KTB34646.1"/>
    </source>
</evidence>
<protein>
    <submittedName>
        <fullName evidence="1">Uncharacterized protein</fullName>
    </submittedName>
</protein>
<gene>
    <name evidence="1" type="ORF">WG66_12774</name>
</gene>
<proteinExistence type="predicted"/>